<keyword evidence="2" id="KW-1185">Reference proteome</keyword>
<organism evidence="1 2">
    <name type="scientific">Araneus ventricosus</name>
    <name type="common">Orbweaver spider</name>
    <name type="synonym">Epeira ventricosa</name>
    <dbReference type="NCBI Taxonomy" id="182803"/>
    <lineage>
        <taxon>Eukaryota</taxon>
        <taxon>Metazoa</taxon>
        <taxon>Ecdysozoa</taxon>
        <taxon>Arthropoda</taxon>
        <taxon>Chelicerata</taxon>
        <taxon>Arachnida</taxon>
        <taxon>Araneae</taxon>
        <taxon>Araneomorphae</taxon>
        <taxon>Entelegynae</taxon>
        <taxon>Araneoidea</taxon>
        <taxon>Araneidae</taxon>
        <taxon>Araneus</taxon>
    </lineage>
</organism>
<protein>
    <submittedName>
        <fullName evidence="1">Uncharacterized protein</fullName>
    </submittedName>
</protein>
<gene>
    <name evidence="1" type="ORF">AVEN_57481_1</name>
</gene>
<name>A0A4Y2CX31_ARAVE</name>
<dbReference type="EMBL" id="BGPR01000262">
    <property type="protein sequence ID" value="GBM08943.1"/>
    <property type="molecule type" value="Genomic_DNA"/>
</dbReference>
<proteinExistence type="predicted"/>
<dbReference type="AlphaFoldDB" id="A0A4Y2CX31"/>
<evidence type="ECO:0000313" key="2">
    <source>
        <dbReference type="Proteomes" id="UP000499080"/>
    </source>
</evidence>
<dbReference type="Proteomes" id="UP000499080">
    <property type="component" value="Unassembled WGS sequence"/>
</dbReference>
<accession>A0A4Y2CX31</accession>
<evidence type="ECO:0000313" key="1">
    <source>
        <dbReference type="EMBL" id="GBM08943.1"/>
    </source>
</evidence>
<reference evidence="1 2" key="1">
    <citation type="journal article" date="2019" name="Sci. Rep.">
        <title>Orb-weaving spider Araneus ventricosus genome elucidates the spidroin gene catalogue.</title>
        <authorList>
            <person name="Kono N."/>
            <person name="Nakamura H."/>
            <person name="Ohtoshi R."/>
            <person name="Moran D.A.P."/>
            <person name="Shinohara A."/>
            <person name="Yoshida Y."/>
            <person name="Fujiwara M."/>
            <person name="Mori M."/>
            <person name="Tomita M."/>
            <person name="Arakawa K."/>
        </authorList>
    </citation>
    <scope>NUCLEOTIDE SEQUENCE [LARGE SCALE GENOMIC DNA]</scope>
</reference>
<sequence length="134" mass="14870">MKHNVVNLQSQRGASLLHKLSQNTGTELQPRYGNDSNARNTRLACQNGHFRTIVLIEILKVDDRVVCCLRRICKALKMILNQVSVRINLVIFTFSMPFMVVRNSLHSSAIGLGSTSSQSSLCFHNSSAEGSLLL</sequence>
<comment type="caution">
    <text evidence="1">The sequence shown here is derived from an EMBL/GenBank/DDBJ whole genome shotgun (WGS) entry which is preliminary data.</text>
</comment>